<evidence type="ECO:0000256" key="3">
    <source>
        <dbReference type="SAM" id="MobiDB-lite"/>
    </source>
</evidence>
<feature type="compositionally biased region" description="Basic residues" evidence="3">
    <location>
        <begin position="206"/>
        <end position="223"/>
    </location>
</feature>
<dbReference type="Proteomes" id="UP001157017">
    <property type="component" value="Unassembled WGS sequence"/>
</dbReference>
<dbReference type="EMBL" id="BSUZ01000001">
    <property type="protein sequence ID" value="GMA86472.1"/>
    <property type="molecule type" value="Genomic_DNA"/>
</dbReference>
<evidence type="ECO:0000256" key="1">
    <source>
        <dbReference type="ARBA" id="ARBA00022692"/>
    </source>
</evidence>
<protein>
    <recommendedName>
        <fullName evidence="5">HAMP domain-containing protein</fullName>
    </recommendedName>
</protein>
<organism evidence="6 7">
    <name type="scientific">Angustibacter aerolatus</name>
    <dbReference type="NCBI Taxonomy" id="1162965"/>
    <lineage>
        <taxon>Bacteria</taxon>
        <taxon>Bacillati</taxon>
        <taxon>Actinomycetota</taxon>
        <taxon>Actinomycetes</taxon>
        <taxon>Kineosporiales</taxon>
        <taxon>Kineosporiaceae</taxon>
    </lineage>
</organism>
<evidence type="ECO:0000256" key="2">
    <source>
        <dbReference type="ARBA" id="ARBA00022989"/>
    </source>
</evidence>
<evidence type="ECO:0000313" key="6">
    <source>
        <dbReference type="EMBL" id="GMA86472.1"/>
    </source>
</evidence>
<feature type="compositionally biased region" description="Polar residues" evidence="3">
    <location>
        <begin position="307"/>
        <end position="316"/>
    </location>
</feature>
<dbReference type="Pfam" id="PF00672">
    <property type="entry name" value="HAMP"/>
    <property type="match status" value="1"/>
</dbReference>
<sequence length="316" mass="33206">MEGDMAHDAVRADVLTAMHFAGNQQGTSAAGDVAVQADVLRDGLRAASAAHLGAEVDAAVAEVAPDVEEYVALAAQVTQDAARSGVSGATTPPRYNAFILSFQHLERSLGELSDLVHQRASVVEVQARADQARARTLLLVTGALTTLAVCLLSAFVTSRLVRRVRRLQGAVEAMADGDLTARSGVTGRDEPGPDGAGAGPCPGVGARRRRAGHALGRGGHHQRRAGDRRQRAGRLGRRPHLAPGGVGVGDRRGGVAQRAHGRGRLRADGRLDPGDLPVGGRGGRRRRPRGRRRRDHQPHRHPGSASRAGSSATWSR</sequence>
<evidence type="ECO:0000256" key="4">
    <source>
        <dbReference type="SAM" id="Phobius"/>
    </source>
</evidence>
<dbReference type="PROSITE" id="PS50885">
    <property type="entry name" value="HAMP"/>
    <property type="match status" value="1"/>
</dbReference>
<keyword evidence="7" id="KW-1185">Reference proteome</keyword>
<evidence type="ECO:0000259" key="5">
    <source>
        <dbReference type="PROSITE" id="PS50885"/>
    </source>
</evidence>
<reference evidence="7" key="1">
    <citation type="journal article" date="2019" name="Int. J. Syst. Evol. Microbiol.">
        <title>The Global Catalogue of Microorganisms (GCM) 10K type strain sequencing project: providing services to taxonomists for standard genome sequencing and annotation.</title>
        <authorList>
            <consortium name="The Broad Institute Genomics Platform"/>
            <consortium name="The Broad Institute Genome Sequencing Center for Infectious Disease"/>
            <person name="Wu L."/>
            <person name="Ma J."/>
        </authorList>
    </citation>
    <scope>NUCLEOTIDE SEQUENCE [LARGE SCALE GENOMIC DNA]</scope>
    <source>
        <strain evidence="7">NBRC 108730</strain>
    </source>
</reference>
<keyword evidence="1 4" id="KW-0812">Transmembrane</keyword>
<feature type="compositionally biased region" description="Basic residues" evidence="3">
    <location>
        <begin position="282"/>
        <end position="302"/>
    </location>
</feature>
<name>A0ABQ6JE49_9ACTN</name>
<comment type="caution">
    <text evidence="6">The sequence shown here is derived from an EMBL/GenBank/DDBJ whole genome shotgun (WGS) entry which is preliminary data.</text>
</comment>
<feature type="region of interest" description="Disordered" evidence="3">
    <location>
        <begin position="181"/>
        <end position="316"/>
    </location>
</feature>
<proteinExistence type="predicted"/>
<dbReference type="Gene3D" id="6.10.340.10">
    <property type="match status" value="1"/>
</dbReference>
<keyword evidence="4" id="KW-0472">Membrane</keyword>
<dbReference type="InterPro" id="IPR003660">
    <property type="entry name" value="HAMP_dom"/>
</dbReference>
<feature type="transmembrane region" description="Helical" evidence="4">
    <location>
        <begin position="137"/>
        <end position="156"/>
    </location>
</feature>
<feature type="domain" description="HAMP" evidence="5">
    <location>
        <begin position="158"/>
        <end position="190"/>
    </location>
</feature>
<gene>
    <name evidence="6" type="ORF">GCM10025868_17220</name>
</gene>
<evidence type="ECO:0000313" key="7">
    <source>
        <dbReference type="Proteomes" id="UP001157017"/>
    </source>
</evidence>
<keyword evidence="2 4" id="KW-1133">Transmembrane helix</keyword>
<feature type="compositionally biased region" description="Basic residues" evidence="3">
    <location>
        <begin position="231"/>
        <end position="240"/>
    </location>
</feature>
<accession>A0ABQ6JE49</accession>